<keyword evidence="5 9" id="KW-0812">Transmembrane</keyword>
<evidence type="ECO:0000256" key="2">
    <source>
        <dbReference type="ARBA" id="ARBA00022448"/>
    </source>
</evidence>
<feature type="transmembrane region" description="Helical" evidence="9">
    <location>
        <begin position="72"/>
        <end position="97"/>
    </location>
</feature>
<evidence type="ECO:0000313" key="12">
    <source>
        <dbReference type="Proteomes" id="UP000184604"/>
    </source>
</evidence>
<feature type="transmembrane region" description="Helical" evidence="9">
    <location>
        <begin position="257"/>
        <end position="284"/>
    </location>
</feature>
<feature type="transmembrane region" description="Helical" evidence="9">
    <location>
        <begin position="12"/>
        <end position="37"/>
    </location>
</feature>
<name>A0A1L5F7M2_CLOKL</name>
<evidence type="ECO:0000259" key="10">
    <source>
        <dbReference type="Pfam" id="PF03553"/>
    </source>
</evidence>
<dbReference type="Proteomes" id="UP000184604">
    <property type="component" value="Chromosome"/>
</dbReference>
<feature type="transmembrane region" description="Helical" evidence="9">
    <location>
        <begin position="109"/>
        <end position="136"/>
    </location>
</feature>
<evidence type="ECO:0000256" key="9">
    <source>
        <dbReference type="SAM" id="Phobius"/>
    </source>
</evidence>
<dbReference type="InterPro" id="IPR018461">
    <property type="entry name" value="Na/H_Antiport_NhaC-like_C"/>
</dbReference>
<dbReference type="GO" id="GO:0005886">
    <property type="term" value="C:plasma membrane"/>
    <property type="evidence" value="ECO:0007669"/>
    <property type="project" value="UniProtKB-SubCell"/>
</dbReference>
<evidence type="ECO:0000256" key="1">
    <source>
        <dbReference type="ARBA" id="ARBA00004651"/>
    </source>
</evidence>
<evidence type="ECO:0000256" key="4">
    <source>
        <dbReference type="ARBA" id="ARBA00022475"/>
    </source>
</evidence>
<evidence type="ECO:0000256" key="5">
    <source>
        <dbReference type="ARBA" id="ARBA00022692"/>
    </source>
</evidence>
<reference evidence="11 12" key="1">
    <citation type="submission" date="2016-12" db="EMBL/GenBank/DDBJ databases">
        <title>Complete genome sequence of Clostridium kluyveri JZZ isolated from the pit mud of a Chinese flavor liquor-making factory.</title>
        <authorList>
            <person name="Wang Y."/>
        </authorList>
    </citation>
    <scope>NUCLEOTIDE SEQUENCE [LARGE SCALE GENOMIC DNA]</scope>
    <source>
        <strain evidence="11 12">JZZ</strain>
    </source>
</reference>
<feature type="domain" description="Na+/H+ antiporter NhaC-like C-terminal" evidence="10">
    <location>
        <begin position="157"/>
        <end position="444"/>
    </location>
</feature>
<dbReference type="RefSeq" id="WP_073538659.1">
    <property type="nucleotide sequence ID" value="NZ_CP018335.1"/>
</dbReference>
<dbReference type="PANTHER" id="PTHR33451">
    <property type="entry name" value="MALATE-2H(+)/NA(+)-LACTATE ANTIPORTER"/>
    <property type="match status" value="1"/>
</dbReference>
<comment type="subcellular location">
    <subcellularLocation>
        <location evidence="1">Cell membrane</location>
        <topology evidence="1">Multi-pass membrane protein</topology>
    </subcellularLocation>
</comment>
<dbReference type="OrthoDB" id="9762978at2"/>
<feature type="transmembrane region" description="Helical" evidence="9">
    <location>
        <begin position="49"/>
        <end position="66"/>
    </location>
</feature>
<feature type="transmembrane region" description="Helical" evidence="9">
    <location>
        <begin position="347"/>
        <end position="370"/>
    </location>
</feature>
<feature type="transmembrane region" description="Helical" evidence="9">
    <location>
        <begin position="229"/>
        <end position="250"/>
    </location>
</feature>
<dbReference type="InterPro" id="IPR052180">
    <property type="entry name" value="NhaC_Na-H+_Antiporter"/>
</dbReference>
<proteinExistence type="inferred from homology"/>
<keyword evidence="6 9" id="KW-1133">Transmembrane helix</keyword>
<feature type="transmembrane region" description="Helical" evidence="9">
    <location>
        <begin position="424"/>
        <end position="444"/>
    </location>
</feature>
<dbReference type="AlphaFoldDB" id="A0A1L5F7M2"/>
<keyword evidence="7 9" id="KW-0472">Membrane</keyword>
<sequence>MKNDNISIWHRTFILTFTLISIIMCIVFNVLLFYGLFISVIFSLCMFKVCGFTFKELLIMIINSFIECRELFILIVLIGITIPIWFSSGIIPAMMFYGFDYIIGKNLIFVAFIFTSLVSIFIGSAVACISTIGIALLGLGKVFQVPDYILLGAIVSGAFLADKLSPISGLVNLMISTIRISYKRALIYMLRTTLPACIIVSIVYFYMGRNYTIAEYALGDFQKSIGENYFMSPLLLLVPVLIFLLCFLGIKMVNSLLAGVTVGTVISIFCQKVSLVKIFSYILFGYKGNTTSLELNKILVGGGIQSIISIFFIIMMAVALSSIFSGTGIINPIINKMISKVRCKEEIIIKTGIISAILTIICDQSMGIILPGELLRDKYKKLKIENYVLARTISDTGVVMAPLIPWNGNSLFILALTGISSIKYGPYALLCYVLPIITLCLSIFTKNIPKRELTDCKKLRV</sequence>
<accession>A0A1L5F7M2</accession>
<dbReference type="PANTHER" id="PTHR33451:SF3">
    <property type="entry name" value="MALATE-2H(+)_NA(+)-LACTATE ANTIPORTER"/>
    <property type="match status" value="1"/>
</dbReference>
<evidence type="ECO:0000256" key="6">
    <source>
        <dbReference type="ARBA" id="ARBA00022989"/>
    </source>
</evidence>
<organism evidence="11 12">
    <name type="scientific">Clostridium kluyveri</name>
    <dbReference type="NCBI Taxonomy" id="1534"/>
    <lineage>
        <taxon>Bacteria</taxon>
        <taxon>Bacillati</taxon>
        <taxon>Bacillota</taxon>
        <taxon>Clostridia</taxon>
        <taxon>Eubacteriales</taxon>
        <taxon>Clostridiaceae</taxon>
        <taxon>Clostridium</taxon>
    </lineage>
</organism>
<comment type="similarity">
    <text evidence="8">Belongs to the NhaC Na(+)/H(+) (TC 2.A.35) antiporter family.</text>
</comment>
<feature type="transmembrane region" description="Helical" evidence="9">
    <location>
        <begin position="304"/>
        <end position="326"/>
    </location>
</feature>
<dbReference type="Pfam" id="PF03553">
    <property type="entry name" value="Na_H_antiporter"/>
    <property type="match status" value="1"/>
</dbReference>
<dbReference type="EMBL" id="CP018335">
    <property type="protein sequence ID" value="APM39021.1"/>
    <property type="molecule type" value="Genomic_DNA"/>
</dbReference>
<evidence type="ECO:0000313" key="11">
    <source>
        <dbReference type="EMBL" id="APM39021.1"/>
    </source>
</evidence>
<gene>
    <name evidence="11" type="ORF">BS101_09820</name>
</gene>
<dbReference type="GO" id="GO:0015297">
    <property type="term" value="F:antiporter activity"/>
    <property type="evidence" value="ECO:0007669"/>
    <property type="project" value="UniProtKB-KW"/>
</dbReference>
<evidence type="ECO:0000256" key="3">
    <source>
        <dbReference type="ARBA" id="ARBA00022449"/>
    </source>
</evidence>
<evidence type="ECO:0000256" key="8">
    <source>
        <dbReference type="ARBA" id="ARBA00038435"/>
    </source>
</evidence>
<feature type="transmembrane region" description="Helical" evidence="9">
    <location>
        <begin position="185"/>
        <end position="207"/>
    </location>
</feature>
<evidence type="ECO:0000256" key="7">
    <source>
        <dbReference type="ARBA" id="ARBA00023136"/>
    </source>
</evidence>
<keyword evidence="4" id="KW-1003">Cell membrane</keyword>
<keyword evidence="3" id="KW-0050">Antiport</keyword>
<keyword evidence="2" id="KW-0813">Transport</keyword>
<protein>
    <submittedName>
        <fullName evidence="11">Sodium:proton antiporter</fullName>
    </submittedName>
</protein>